<evidence type="ECO:0000256" key="1">
    <source>
        <dbReference type="SAM" id="Phobius"/>
    </source>
</evidence>
<keyword evidence="1" id="KW-1133">Transmembrane helix</keyword>
<evidence type="ECO:0000313" key="2">
    <source>
        <dbReference type="EMBL" id="CEN27325.1"/>
    </source>
</evidence>
<proteinExistence type="predicted"/>
<organism evidence="2 3">
    <name type="scientific">Pseudolactococcus piscium MKFS47</name>
    <dbReference type="NCBI Taxonomy" id="297352"/>
    <lineage>
        <taxon>Bacteria</taxon>
        <taxon>Bacillati</taxon>
        <taxon>Bacillota</taxon>
        <taxon>Bacilli</taxon>
        <taxon>Lactobacillales</taxon>
        <taxon>Streptococcaceae</taxon>
        <taxon>Pseudolactococcus</taxon>
    </lineage>
</organism>
<feature type="transmembrane region" description="Helical" evidence="1">
    <location>
        <begin position="382"/>
        <end position="401"/>
    </location>
</feature>
<feature type="transmembrane region" description="Helical" evidence="1">
    <location>
        <begin position="311"/>
        <end position="331"/>
    </location>
</feature>
<feature type="transmembrane region" description="Helical" evidence="1">
    <location>
        <begin position="278"/>
        <end position="299"/>
    </location>
</feature>
<dbReference type="AlphaFoldDB" id="A0A0D6DV02"/>
<dbReference type="EMBL" id="LN774769">
    <property type="protein sequence ID" value="CEN27325.1"/>
    <property type="molecule type" value="Genomic_DNA"/>
</dbReference>
<accession>A0A0D6DV02</accession>
<gene>
    <name evidence="2" type="ORF">LACPI_0125</name>
</gene>
<keyword evidence="1" id="KW-0472">Membrane</keyword>
<feature type="transmembrane region" description="Helical" evidence="1">
    <location>
        <begin position="246"/>
        <end position="271"/>
    </location>
</feature>
<dbReference type="STRING" id="1364.LP2241_10104"/>
<feature type="transmembrane region" description="Helical" evidence="1">
    <location>
        <begin position="351"/>
        <end position="370"/>
    </location>
</feature>
<dbReference type="Proteomes" id="UP000033166">
    <property type="component" value="Chromosome I"/>
</dbReference>
<sequence>MKKVMKVYFKLRKSWLIGLYALIIVAGLTSMANDSVQWHKWEKIVVQSTNKATYQKTRTYLKTHPKADVYAQDFPNDYRRYLETISMVRTLPRDSSEPILAKMIYQFAPLTYDALKTDLLSYYSEDQRNYSSDHYFSTAVLRYIPSVGENGQYTEQVSINKIGLMGLNICLVFAALYGILLIVDQLTKVTAFIKGRTGGVNRLNLVQFIYWAGIPLAMITVLSVITHLTRTLFIPSQYITIPWKDLLVQGGNSLSISLGMVLLISFVNALVGKPIYKLLTLFLGVPACLLAGSNIVSLLKMPSLNAFLKSIAYPVYFLILLVILLPIIMILHKHYSLEQDTFYIKLDKLRLPFYSGILVLVILDFVLTFFLPGMSINTPLDIGLLIGLIVGIPIIFAKLVLNKDVRRLVIK</sequence>
<reference evidence="3" key="1">
    <citation type="submission" date="2015-01" db="EMBL/GenBank/DDBJ databases">
        <authorList>
            <person name="Andreevskaya M."/>
        </authorList>
    </citation>
    <scope>NUCLEOTIDE SEQUENCE [LARGE SCALE GENOMIC DNA]</scope>
    <source>
        <strain evidence="3">MKFS47</strain>
    </source>
</reference>
<name>A0A0D6DV02_9LACT</name>
<evidence type="ECO:0000313" key="3">
    <source>
        <dbReference type="Proteomes" id="UP000033166"/>
    </source>
</evidence>
<feature type="transmembrane region" description="Helical" evidence="1">
    <location>
        <begin position="162"/>
        <end position="183"/>
    </location>
</feature>
<protein>
    <submittedName>
        <fullName evidence="2">Uncharacterized protein</fullName>
    </submittedName>
</protein>
<dbReference type="HOGENOM" id="CLU_733162_0_0_9"/>
<feature type="transmembrane region" description="Helical" evidence="1">
    <location>
        <begin position="203"/>
        <end position="226"/>
    </location>
</feature>
<keyword evidence="1" id="KW-0812">Transmembrane</keyword>
<dbReference type="KEGG" id="lpk:LACPI_0125"/>